<comment type="subcellular location">
    <subcellularLocation>
        <location evidence="1">Cell membrane</location>
        <topology evidence="1">Multi-pass membrane protein</topology>
    </subcellularLocation>
</comment>
<dbReference type="GO" id="GO:0071978">
    <property type="term" value="P:bacterial-type flagellum-dependent swarming motility"/>
    <property type="evidence" value="ECO:0007669"/>
    <property type="project" value="InterPro"/>
</dbReference>
<dbReference type="GO" id="GO:0005886">
    <property type="term" value="C:plasma membrane"/>
    <property type="evidence" value="ECO:0007669"/>
    <property type="project" value="UniProtKB-SubCell"/>
</dbReference>
<dbReference type="InterPro" id="IPR002898">
    <property type="entry name" value="MotA_ExbB_proton_chnl"/>
</dbReference>
<evidence type="ECO:0000256" key="4">
    <source>
        <dbReference type="ARBA" id="ARBA00022475"/>
    </source>
</evidence>
<dbReference type="InterPro" id="IPR047055">
    <property type="entry name" value="MotA-like"/>
</dbReference>
<keyword evidence="6" id="KW-1133">Transmembrane helix</keyword>
<dbReference type="PANTHER" id="PTHR30433:SF2">
    <property type="entry name" value="MOTILITY PROTEIN A"/>
    <property type="match status" value="1"/>
</dbReference>
<dbReference type="InterPro" id="IPR000540">
    <property type="entry name" value="Flag_MotA_CS"/>
</dbReference>
<evidence type="ECO:0000256" key="2">
    <source>
        <dbReference type="ARBA" id="ARBA00008038"/>
    </source>
</evidence>
<dbReference type="HOGENOM" id="CLU_079895_1_0_9"/>
<keyword evidence="7" id="KW-0472">Membrane</keyword>
<dbReference type="KEGG" id="bmeg:BG04_1807"/>
<sequence length="267" mass="29095">MKKIDMLTPIGILIGISMVVFGVISSGGMSGFLAFIDVPSILIVLGGVFGTLCVSFPLKQLKNMGRVGKQAFQSKEINVEEIVGTFVHLSEKARREGLLSLEAELEQIDDSFVKKGILLAIDGVEPEMIRELLEAEIAAVEERHARGRSMFEKAGDYAPAWGMIGTLVGLVLMLKSLNTPSSLGPNMAIALLTTFYGALLSNLFFQPIAAKLAGKTEHELFVKEVIIEGVIGLLAGQNSRFVQAKLKVFAPVEKRKLEEKREHVREA</sequence>
<dbReference type="NCBIfam" id="NF005383">
    <property type="entry name" value="PRK06926.1"/>
    <property type="match status" value="1"/>
</dbReference>
<feature type="domain" description="MotA/TolQ/ExbB proton channel" evidence="8">
    <location>
        <begin position="106"/>
        <end position="220"/>
    </location>
</feature>
<keyword evidence="5" id="KW-0812">Transmembrane</keyword>
<evidence type="ECO:0000256" key="3">
    <source>
        <dbReference type="ARBA" id="ARBA00022448"/>
    </source>
</evidence>
<dbReference type="GeneID" id="93645272"/>
<evidence type="ECO:0000256" key="1">
    <source>
        <dbReference type="ARBA" id="ARBA00004651"/>
    </source>
</evidence>
<dbReference type="Proteomes" id="UP000031829">
    <property type="component" value="Chromosome"/>
</dbReference>
<dbReference type="PANTHER" id="PTHR30433">
    <property type="entry name" value="CHEMOTAXIS PROTEIN MOTA"/>
    <property type="match status" value="1"/>
</dbReference>
<comment type="similarity">
    <text evidence="2">Belongs to the MotA family.</text>
</comment>
<proteinExistence type="inferred from homology"/>
<keyword evidence="3" id="KW-0813">Transport</keyword>
<dbReference type="GO" id="GO:0006935">
    <property type="term" value="P:chemotaxis"/>
    <property type="evidence" value="ECO:0007669"/>
    <property type="project" value="InterPro"/>
</dbReference>
<evidence type="ECO:0000313" key="10">
    <source>
        <dbReference type="Proteomes" id="UP000031829"/>
    </source>
</evidence>
<gene>
    <name evidence="9" type="ORF">BG04_1807</name>
</gene>
<dbReference type="EMBL" id="CP009920">
    <property type="protein sequence ID" value="AJI22413.1"/>
    <property type="molecule type" value="Genomic_DNA"/>
</dbReference>
<organism evidence="9 10">
    <name type="scientific">Priestia megaterium (strain ATCC 14581 / DSM 32 / CCUG 1817 / JCM 2506 / NBRC 15308 / NCIMB 9376 / NCTC 10342 / NRRL B-14308 / VKM B-512 / Ford 19)</name>
    <name type="common">Bacillus megaterium</name>
    <dbReference type="NCBI Taxonomy" id="1348623"/>
    <lineage>
        <taxon>Bacteria</taxon>
        <taxon>Bacillati</taxon>
        <taxon>Bacillota</taxon>
        <taxon>Bacilli</taxon>
        <taxon>Bacillales</taxon>
        <taxon>Bacillaceae</taxon>
        <taxon>Priestia</taxon>
    </lineage>
</organism>
<dbReference type="PROSITE" id="PS01307">
    <property type="entry name" value="MOTA"/>
    <property type="match status" value="1"/>
</dbReference>
<name>A0A0B6AP81_PRIM2</name>
<accession>A0A0B6AP81</accession>
<reference evidence="9 10" key="1">
    <citation type="journal article" date="2015" name="Genome Announc.">
        <title>Complete genome sequences for 35 biothreat assay-relevant bacillus species.</title>
        <authorList>
            <person name="Johnson S.L."/>
            <person name="Daligault H.E."/>
            <person name="Davenport K.W."/>
            <person name="Jaissle J."/>
            <person name="Frey K.G."/>
            <person name="Ladner J.T."/>
            <person name="Broomall S.M."/>
            <person name="Bishop-Lilly K.A."/>
            <person name="Bruce D.C."/>
            <person name="Gibbons H.S."/>
            <person name="Coyne S.R."/>
            <person name="Lo C.C."/>
            <person name="Meincke L."/>
            <person name="Munk A.C."/>
            <person name="Koroleva G.I."/>
            <person name="Rosenzweig C.N."/>
            <person name="Palacios G.F."/>
            <person name="Redden C.L."/>
            <person name="Minogue T.D."/>
            <person name="Chain P.S."/>
        </authorList>
    </citation>
    <scope>NUCLEOTIDE SEQUENCE [LARGE SCALE GENOMIC DNA]</scope>
    <source>
        <strain evidence="10">ATCC 14581 / DSM 32 / JCM 2506 / NBRC 15308 / NCIMB 9376 / NCTC 10342 / NRRL B-14308 / VKM B-512</strain>
    </source>
</reference>
<keyword evidence="4" id="KW-1003">Cell membrane</keyword>
<evidence type="ECO:0000256" key="5">
    <source>
        <dbReference type="ARBA" id="ARBA00022692"/>
    </source>
</evidence>
<evidence type="ECO:0000259" key="8">
    <source>
        <dbReference type="Pfam" id="PF01618"/>
    </source>
</evidence>
<protein>
    <submittedName>
        <fullName evidence="9">MotA/TolQ/ExbB proton channel family protein</fullName>
    </submittedName>
</protein>
<dbReference type="RefSeq" id="WP_016765742.1">
    <property type="nucleotide sequence ID" value="NZ_BCVB01000008.1"/>
</dbReference>
<dbReference type="Pfam" id="PF01618">
    <property type="entry name" value="MotA_ExbB"/>
    <property type="match status" value="1"/>
</dbReference>
<evidence type="ECO:0000313" key="9">
    <source>
        <dbReference type="EMBL" id="AJI22413.1"/>
    </source>
</evidence>
<evidence type="ECO:0000256" key="6">
    <source>
        <dbReference type="ARBA" id="ARBA00022989"/>
    </source>
</evidence>
<evidence type="ECO:0000256" key="7">
    <source>
        <dbReference type="ARBA" id="ARBA00023136"/>
    </source>
</evidence>
<dbReference type="AlphaFoldDB" id="A0A0B6AP81"/>